<protein>
    <recommendedName>
        <fullName evidence="5">LPXTG-motif protein cell wall anchor domain protein</fullName>
    </recommendedName>
</protein>
<feature type="region of interest" description="Disordered" evidence="1">
    <location>
        <begin position="642"/>
        <end position="681"/>
    </location>
</feature>
<evidence type="ECO:0000256" key="2">
    <source>
        <dbReference type="SAM" id="Phobius"/>
    </source>
</evidence>
<feature type="region of interest" description="Disordered" evidence="1">
    <location>
        <begin position="53"/>
        <end position="182"/>
    </location>
</feature>
<gene>
    <name evidence="3" type="ORF">CGSMWGv00703Dmash_05334</name>
</gene>
<feature type="compositionally biased region" description="Basic and acidic residues" evidence="1">
    <location>
        <begin position="123"/>
        <end position="158"/>
    </location>
</feature>
<name>I4M8C4_9BIFI</name>
<keyword evidence="2" id="KW-1133">Transmembrane helix</keyword>
<dbReference type="AlphaFoldDB" id="I4M8C4"/>
<feature type="compositionally biased region" description="Basic and acidic residues" evidence="1">
    <location>
        <begin position="97"/>
        <end position="112"/>
    </location>
</feature>
<feature type="transmembrane region" description="Helical" evidence="2">
    <location>
        <begin position="808"/>
        <end position="829"/>
    </location>
</feature>
<keyword evidence="2" id="KW-0472">Membrane</keyword>
<feature type="compositionally biased region" description="Low complexity" evidence="1">
    <location>
        <begin position="81"/>
        <end position="92"/>
    </location>
</feature>
<evidence type="ECO:0000313" key="3">
    <source>
        <dbReference type="EMBL" id="EIK85464.1"/>
    </source>
</evidence>
<evidence type="ECO:0000313" key="4">
    <source>
        <dbReference type="Proteomes" id="UP000033074"/>
    </source>
</evidence>
<proteinExistence type="predicted"/>
<feature type="compositionally biased region" description="Basic and acidic residues" evidence="1">
    <location>
        <begin position="66"/>
        <end position="80"/>
    </location>
</feature>
<evidence type="ECO:0000256" key="1">
    <source>
        <dbReference type="SAM" id="MobiDB-lite"/>
    </source>
</evidence>
<dbReference type="RefSeq" id="WP_004135368.1">
    <property type="nucleotide sequence ID" value="NZ_ADEV01000009.1"/>
</dbReference>
<organism evidence="3 4">
    <name type="scientific">Gardnerella greenwoodii 00703Dmash</name>
    <dbReference type="NCBI Taxonomy" id="698960"/>
    <lineage>
        <taxon>Bacteria</taxon>
        <taxon>Bacillati</taxon>
        <taxon>Actinomycetota</taxon>
        <taxon>Actinomycetes</taxon>
        <taxon>Bifidobacteriales</taxon>
        <taxon>Bifidobacteriaceae</taxon>
        <taxon>Gardnerella</taxon>
        <taxon>Gardnerella greenwoodii</taxon>
    </lineage>
</organism>
<sequence>MSDLHRNSRFLRFLRSIRSKTTCVRRAIVALFVAIATVLATFMIMPSASMGASQQSETKQAQTQAEKPENKTAADNKAPAKDGAGVKDGAAAQGESAAKRKAEESKTVEHKNPQPSANTDASNADHTKNVDSEKKQNPAVEDANKNPNKDVKKEESAKKSNRQKRSAKEDDRAAGGNVELPEGCKNAGKGIKFFKDCYVLLYNNSEEKLTLDAQLDGKAENISPAFKMYKDKKKKILVDAVTPSNIVFKLVKLKGNKKNEYIPIPDWVKFKNPDSNDPNSSSDGVIAIYPVGKWTECKQYEFGIQVQYPDYSEKKKQTHSKVFKINVNVKKDVDSNDLELNVYNHENSDPKPSEIDDKTGITFKSGEGGKYSSITPIFIDSKSTKKPGLIYHHMICHKESSSDGSGDSNDNYTVDKVNGLSLGVKNGASGTQTQFAHIENQTKPSTGADAYAVYEKGDDTTERSQSWISGKPEAAGTFTCKVFAVKNVGISNSINNAKTFSTEYFAEYVTNRINANTSAVFENPDTNIYEAHIPNTSTSGLDESVYKPQKTIDWNVKTIKIVFESNNKHLEVKDGDLKLNVYPFKNNDAGSGKPGASASSALADGGTVSAMLGMELKPSIEATSEADSQKAITLKMLCSKGEEPQKTNAGGAGGTSNSDGTSNGVAAGGSGTTGNTDNKGLVYTKWEEPSKLGFTFPDENAQKPCTSKKDKQTCSLEGSTKNFAATTNVSATFKSAEAGDYQCVVYALKPDALTKFNEEAAKTGVTPEKISTAFAGAKLTANKNLAKLTINIHVPEKFTLPHTGEWNWNLQLGAIAAVMVSVLAAGFVASQSDSYRKLFYERRRC</sequence>
<accession>I4M8C4</accession>
<dbReference type="Proteomes" id="UP000033074">
    <property type="component" value="Unassembled WGS sequence"/>
</dbReference>
<dbReference type="PATRIC" id="fig|698960.3.peg.1056"/>
<reference evidence="3 4" key="1">
    <citation type="journal article" date="2012" name="J. Bacteriol.">
        <title>Comparative Genomic Analyses of 17 Clinical Isolates of Gardnerella vaginalis Provide Evidence of Multiple Genetically Isolated Clades Consistent with Subspeciation into Genovars.</title>
        <authorList>
            <person name="Ahmed A."/>
            <person name="Earl J."/>
            <person name="Retchless A."/>
            <person name="Hillier S."/>
            <person name="Rabe L."/>
            <person name="Cherpes T."/>
            <person name="Powell E."/>
            <person name="Janto B."/>
            <person name="Eutsey R."/>
            <person name="Hiller N.L."/>
            <person name="Boissy R."/>
            <person name="Dahlgreen M."/>
            <person name="Hall B."/>
            <person name="Costerton J."/>
            <person name="Post J.C."/>
            <person name="Hu F."/>
            <person name="Ehrlich G."/>
        </authorList>
    </citation>
    <scope>NUCLEOTIDE SEQUENCE [LARGE SCALE GENOMIC DNA]</scope>
    <source>
        <strain evidence="3 4">00703Dmash</strain>
    </source>
</reference>
<evidence type="ECO:0008006" key="5">
    <source>
        <dbReference type="Google" id="ProtNLM"/>
    </source>
</evidence>
<feature type="compositionally biased region" description="Low complexity" evidence="1">
    <location>
        <begin position="655"/>
        <end position="664"/>
    </location>
</feature>
<dbReference type="EMBL" id="ADEV01000009">
    <property type="protein sequence ID" value="EIK85464.1"/>
    <property type="molecule type" value="Genomic_DNA"/>
</dbReference>
<comment type="caution">
    <text evidence="3">The sequence shown here is derived from an EMBL/GenBank/DDBJ whole genome shotgun (WGS) entry which is preliminary data.</text>
</comment>
<feature type="compositionally biased region" description="Polar residues" evidence="1">
    <location>
        <begin position="113"/>
        <end position="122"/>
    </location>
</feature>
<keyword evidence="2" id="KW-0812">Transmembrane</keyword>
<feature type="compositionally biased region" description="Polar residues" evidence="1">
    <location>
        <begin position="53"/>
        <end position="65"/>
    </location>
</feature>